<name>A0A1M3T026_ASPLC</name>
<organism evidence="1 2">
    <name type="scientific">Aspergillus luchuensis (strain CBS 106.47)</name>
    <dbReference type="NCBI Taxonomy" id="1137211"/>
    <lineage>
        <taxon>Eukaryota</taxon>
        <taxon>Fungi</taxon>
        <taxon>Dikarya</taxon>
        <taxon>Ascomycota</taxon>
        <taxon>Pezizomycotina</taxon>
        <taxon>Eurotiomycetes</taxon>
        <taxon>Eurotiomycetidae</taxon>
        <taxon>Eurotiales</taxon>
        <taxon>Aspergillaceae</taxon>
        <taxon>Aspergillus</taxon>
        <taxon>Aspergillus subgen. Circumdati</taxon>
    </lineage>
</organism>
<dbReference type="EMBL" id="KV878261">
    <property type="protein sequence ID" value="OJZ80109.1"/>
    <property type="molecule type" value="Genomic_DNA"/>
</dbReference>
<proteinExistence type="predicted"/>
<dbReference type="VEuPathDB" id="FungiDB:ASPFODRAFT_466280"/>
<protein>
    <submittedName>
        <fullName evidence="1">Uncharacterized protein</fullName>
    </submittedName>
</protein>
<gene>
    <name evidence="1" type="ORF">ASPFODRAFT_466280</name>
</gene>
<reference evidence="2" key="1">
    <citation type="journal article" date="2017" name="Genome Biol.">
        <title>Comparative genomics reveals high biological diversity and specific adaptations in the industrially and medically important fungal genus Aspergillus.</title>
        <authorList>
            <person name="de Vries R.P."/>
            <person name="Riley R."/>
            <person name="Wiebenga A."/>
            <person name="Aguilar-Osorio G."/>
            <person name="Amillis S."/>
            <person name="Uchima C.A."/>
            <person name="Anderluh G."/>
            <person name="Asadollahi M."/>
            <person name="Askin M."/>
            <person name="Barry K."/>
            <person name="Battaglia E."/>
            <person name="Bayram O."/>
            <person name="Benocci T."/>
            <person name="Braus-Stromeyer S.A."/>
            <person name="Caldana C."/>
            <person name="Canovas D."/>
            <person name="Cerqueira G.C."/>
            <person name="Chen F."/>
            <person name="Chen W."/>
            <person name="Choi C."/>
            <person name="Clum A."/>
            <person name="Dos Santos R.A."/>
            <person name="Damasio A.R."/>
            <person name="Diallinas G."/>
            <person name="Emri T."/>
            <person name="Fekete E."/>
            <person name="Flipphi M."/>
            <person name="Freyberg S."/>
            <person name="Gallo A."/>
            <person name="Gournas C."/>
            <person name="Habgood R."/>
            <person name="Hainaut M."/>
            <person name="Harispe M.L."/>
            <person name="Henrissat B."/>
            <person name="Hilden K.S."/>
            <person name="Hope R."/>
            <person name="Hossain A."/>
            <person name="Karabika E."/>
            <person name="Karaffa L."/>
            <person name="Karanyi Z."/>
            <person name="Krasevec N."/>
            <person name="Kuo A."/>
            <person name="Kusch H."/>
            <person name="LaButti K."/>
            <person name="Lagendijk E.L."/>
            <person name="Lapidus A."/>
            <person name="Levasseur A."/>
            <person name="Lindquist E."/>
            <person name="Lipzen A."/>
            <person name="Logrieco A.F."/>
            <person name="MacCabe A."/>
            <person name="Maekelae M.R."/>
            <person name="Malavazi I."/>
            <person name="Melin P."/>
            <person name="Meyer V."/>
            <person name="Mielnichuk N."/>
            <person name="Miskei M."/>
            <person name="Molnar A.P."/>
            <person name="Mule G."/>
            <person name="Ngan C.Y."/>
            <person name="Orejas M."/>
            <person name="Orosz E."/>
            <person name="Ouedraogo J.P."/>
            <person name="Overkamp K.M."/>
            <person name="Park H.-S."/>
            <person name="Perrone G."/>
            <person name="Piumi F."/>
            <person name="Punt P.J."/>
            <person name="Ram A.F."/>
            <person name="Ramon A."/>
            <person name="Rauscher S."/>
            <person name="Record E."/>
            <person name="Riano-Pachon D.M."/>
            <person name="Robert V."/>
            <person name="Roehrig J."/>
            <person name="Ruller R."/>
            <person name="Salamov A."/>
            <person name="Salih N.S."/>
            <person name="Samson R.A."/>
            <person name="Sandor E."/>
            <person name="Sanguinetti M."/>
            <person name="Schuetze T."/>
            <person name="Sepcic K."/>
            <person name="Shelest E."/>
            <person name="Sherlock G."/>
            <person name="Sophianopoulou V."/>
            <person name="Squina F.M."/>
            <person name="Sun H."/>
            <person name="Susca A."/>
            <person name="Todd R.B."/>
            <person name="Tsang A."/>
            <person name="Unkles S.E."/>
            <person name="van de Wiele N."/>
            <person name="van Rossen-Uffink D."/>
            <person name="Oliveira J.V."/>
            <person name="Vesth T.C."/>
            <person name="Visser J."/>
            <person name="Yu J.-H."/>
            <person name="Zhou M."/>
            <person name="Andersen M.R."/>
            <person name="Archer D.B."/>
            <person name="Baker S.E."/>
            <person name="Benoit I."/>
            <person name="Brakhage A.A."/>
            <person name="Braus G.H."/>
            <person name="Fischer R."/>
            <person name="Frisvad J.C."/>
            <person name="Goldman G.H."/>
            <person name="Houbraken J."/>
            <person name="Oakley B."/>
            <person name="Pocsi I."/>
            <person name="Scazzocchio C."/>
            <person name="Seiboth B."/>
            <person name="vanKuyk P.A."/>
            <person name="Wortman J."/>
            <person name="Dyer P.S."/>
            <person name="Grigoriev I.V."/>
        </authorList>
    </citation>
    <scope>NUCLEOTIDE SEQUENCE [LARGE SCALE GENOMIC DNA]</scope>
    <source>
        <strain evidence="2">CBS 106.47</strain>
    </source>
</reference>
<evidence type="ECO:0000313" key="1">
    <source>
        <dbReference type="EMBL" id="OJZ80109.1"/>
    </source>
</evidence>
<dbReference type="AlphaFoldDB" id="A0A1M3T026"/>
<dbReference type="Proteomes" id="UP000184063">
    <property type="component" value="Unassembled WGS sequence"/>
</dbReference>
<accession>A0A1M3T026</accession>
<sequence>MLLQEWKSGRGCFLVPKLVALAPFIWRVLWCQTCSNPSHVRVTTSGKLVWPGLDIEVQFIHYPLETLIGDFNREPSFWFAVFW</sequence>
<evidence type="ECO:0000313" key="2">
    <source>
        <dbReference type="Proteomes" id="UP000184063"/>
    </source>
</evidence>